<feature type="compositionally biased region" description="Acidic residues" evidence="1">
    <location>
        <begin position="130"/>
        <end position="145"/>
    </location>
</feature>
<dbReference type="AlphaFoldDB" id="A0A8J5R8G7"/>
<dbReference type="InterPro" id="IPR005055">
    <property type="entry name" value="A10/PebIII"/>
</dbReference>
<name>A0A8J5R8G7_9HYME</name>
<protein>
    <recommendedName>
        <fullName evidence="5">Chemosensory protein</fullName>
    </recommendedName>
</protein>
<evidence type="ECO:0008006" key="5">
    <source>
        <dbReference type="Google" id="ProtNLM"/>
    </source>
</evidence>
<dbReference type="Proteomes" id="UP000729913">
    <property type="component" value="Unassembled WGS sequence"/>
</dbReference>
<keyword evidence="2" id="KW-0732">Signal</keyword>
<evidence type="ECO:0000256" key="2">
    <source>
        <dbReference type="SAM" id="SignalP"/>
    </source>
</evidence>
<reference evidence="3" key="2">
    <citation type="submission" date="2021-04" db="EMBL/GenBank/DDBJ databases">
        <title>Genome-wide patterns of bracovirus chromosomal integration into multiple host tissues during parasitism.</title>
        <authorList>
            <person name="Chebbi M.A.C."/>
        </authorList>
    </citation>
    <scope>NUCLEOTIDE SEQUENCE</scope>
    <source>
        <tissue evidence="3">Whole body</tissue>
    </source>
</reference>
<dbReference type="OrthoDB" id="8183954at2759"/>
<proteinExistence type="predicted"/>
<feature type="signal peptide" evidence="2">
    <location>
        <begin position="1"/>
        <end position="22"/>
    </location>
</feature>
<dbReference type="PANTHER" id="PTHR11257">
    <property type="entry name" value="CHEMOSENSORY PROTEIN-RELATED"/>
    <property type="match status" value="1"/>
</dbReference>
<accession>A0A8J5R8G7</accession>
<organism evidence="3 4">
    <name type="scientific">Cotesia typhae</name>
    <dbReference type="NCBI Taxonomy" id="2053667"/>
    <lineage>
        <taxon>Eukaryota</taxon>
        <taxon>Metazoa</taxon>
        <taxon>Ecdysozoa</taxon>
        <taxon>Arthropoda</taxon>
        <taxon>Hexapoda</taxon>
        <taxon>Insecta</taxon>
        <taxon>Pterygota</taxon>
        <taxon>Neoptera</taxon>
        <taxon>Endopterygota</taxon>
        <taxon>Hymenoptera</taxon>
        <taxon>Apocrita</taxon>
        <taxon>Ichneumonoidea</taxon>
        <taxon>Braconidae</taxon>
        <taxon>Microgastrinae</taxon>
        <taxon>Cotesia</taxon>
    </lineage>
</organism>
<gene>
    <name evidence="3" type="ORF">G9C98_004423</name>
</gene>
<reference evidence="3" key="1">
    <citation type="submission" date="2020-03" db="EMBL/GenBank/DDBJ databases">
        <authorList>
            <person name="Chebbi M.A."/>
            <person name="Drezen J.M."/>
        </authorList>
    </citation>
    <scope>NUCLEOTIDE SEQUENCE</scope>
    <source>
        <tissue evidence="3">Whole body</tissue>
    </source>
</reference>
<dbReference type="PANTHER" id="PTHR11257:SF12">
    <property type="entry name" value="EJACULATORY BULB-SPECIFIC PROTEIN 3-RELATED"/>
    <property type="match status" value="1"/>
</dbReference>
<comment type="caution">
    <text evidence="3">The sequence shown here is derived from an EMBL/GenBank/DDBJ whole genome shotgun (WGS) entry which is preliminary data.</text>
</comment>
<sequence length="153" mass="17401">MQMLIIFIVSATIASLSSFVSAEVLNKSSMYSTKYDNIDINMVIKNDRLVNNYVACMLDEKPCTPDGEELKKNIPDALATECASCSPAQKNIAEVMYHHLIDNRPDLWSKLEVKYDPSGSYRRRYLSLDKDDDDDDDDDDNDEQETQSTTMKV</sequence>
<evidence type="ECO:0000313" key="3">
    <source>
        <dbReference type="EMBL" id="KAG8037101.1"/>
    </source>
</evidence>
<evidence type="ECO:0000313" key="4">
    <source>
        <dbReference type="Proteomes" id="UP000729913"/>
    </source>
</evidence>
<dbReference type="Pfam" id="PF03392">
    <property type="entry name" value="OS-D"/>
    <property type="match status" value="1"/>
</dbReference>
<feature type="chain" id="PRO_5035255514" description="Chemosensory protein" evidence="2">
    <location>
        <begin position="23"/>
        <end position="153"/>
    </location>
</feature>
<feature type="region of interest" description="Disordered" evidence="1">
    <location>
        <begin position="125"/>
        <end position="153"/>
    </location>
</feature>
<dbReference type="EMBL" id="JAAOIC020000048">
    <property type="protein sequence ID" value="KAG8037101.1"/>
    <property type="molecule type" value="Genomic_DNA"/>
</dbReference>
<evidence type="ECO:0000256" key="1">
    <source>
        <dbReference type="SAM" id="MobiDB-lite"/>
    </source>
</evidence>
<keyword evidence="4" id="KW-1185">Reference proteome</keyword>